<dbReference type="AlphaFoldDB" id="A0A935UGF0"/>
<protein>
    <recommendedName>
        <fullName evidence="1">DUF6794 domain-containing protein</fullName>
    </recommendedName>
</protein>
<dbReference type="Proteomes" id="UP000697998">
    <property type="component" value="Unassembled WGS sequence"/>
</dbReference>
<dbReference type="EMBL" id="JADJMH010000004">
    <property type="protein sequence ID" value="MBK7674378.1"/>
    <property type="molecule type" value="Genomic_DNA"/>
</dbReference>
<accession>A0A935UGF0</accession>
<feature type="domain" description="DUF6794" evidence="1">
    <location>
        <begin position="15"/>
        <end position="94"/>
    </location>
</feature>
<evidence type="ECO:0000313" key="2">
    <source>
        <dbReference type="EMBL" id="MBK7674378.1"/>
    </source>
</evidence>
<reference evidence="2 3" key="1">
    <citation type="submission" date="2020-10" db="EMBL/GenBank/DDBJ databases">
        <title>Connecting structure to function with the recovery of over 1000 high-quality activated sludge metagenome-assembled genomes encoding full-length rRNA genes using long-read sequencing.</title>
        <authorList>
            <person name="Singleton C.M."/>
            <person name="Petriglieri F."/>
            <person name="Kristensen J.M."/>
            <person name="Kirkegaard R.H."/>
            <person name="Michaelsen T.Y."/>
            <person name="Andersen M.H."/>
            <person name="Karst S.M."/>
            <person name="Dueholm M.S."/>
            <person name="Nielsen P.H."/>
            <person name="Albertsen M."/>
        </authorList>
    </citation>
    <scope>NUCLEOTIDE SEQUENCE [LARGE SCALE GENOMIC DNA]</scope>
    <source>
        <strain evidence="2">EsbW_18-Q3-R4-48_BATAC.285</strain>
    </source>
</reference>
<organism evidence="2 3">
    <name type="scientific">Candidatus Accumulibacter proximus</name>
    <dbReference type="NCBI Taxonomy" id="2954385"/>
    <lineage>
        <taxon>Bacteria</taxon>
        <taxon>Pseudomonadati</taxon>
        <taxon>Pseudomonadota</taxon>
        <taxon>Betaproteobacteria</taxon>
        <taxon>Candidatus Accumulibacter</taxon>
    </lineage>
</organism>
<evidence type="ECO:0000259" key="1">
    <source>
        <dbReference type="Pfam" id="PF20594"/>
    </source>
</evidence>
<name>A0A935UGF0_9PROT</name>
<comment type="caution">
    <text evidence="2">The sequence shown here is derived from an EMBL/GenBank/DDBJ whole genome shotgun (WGS) entry which is preliminary data.</text>
</comment>
<dbReference type="Pfam" id="PF20594">
    <property type="entry name" value="DUF6794"/>
    <property type="match status" value="1"/>
</dbReference>
<evidence type="ECO:0000313" key="3">
    <source>
        <dbReference type="Proteomes" id="UP000697998"/>
    </source>
</evidence>
<dbReference type="InterPro" id="IPR046744">
    <property type="entry name" value="DUF6794"/>
</dbReference>
<sequence length="102" mass="11283">MGLAEGRTVMSQKRWPTTIDEAVGVVIAALSDEDKATISAMSEAELIGFHMSLGAWIRNYLGLWKGNRLLLESTGEPNTDDASMVIIVAVWERLREMVPKVH</sequence>
<proteinExistence type="predicted"/>
<gene>
    <name evidence="2" type="ORF">IPJ27_06175</name>
</gene>